<gene>
    <name evidence="10" type="ORF">BB559_006412</name>
</gene>
<keyword evidence="2 8" id="KW-0812">Transmembrane</keyword>
<evidence type="ECO:0000256" key="4">
    <source>
        <dbReference type="ARBA" id="ARBA00022989"/>
    </source>
</evidence>
<dbReference type="PANTHER" id="PTHR11972">
    <property type="entry name" value="NADPH OXIDASE"/>
    <property type="match status" value="1"/>
</dbReference>
<sequence length="619" mass="70929">MKLLMKLKRNSDLNKSNIFVSSKKSPLATKFLLWLGNDGGWKTFFGTWIAIQAVALIMAIINYSRNEDWAAQYKMFGYTFVISRSSALMIHINTVMVLIPVCRNLLTQLRSTRLSQILSFDLSIEFHKFVGWSIVFFSLIHTAGHYRNYYILAKTAAATQTDMSVTRLFFKLLVTSGPSWTGHIMLLCLLFIAIPATERFKRKNFNRFYYLHHLFFVFFLFFSIHGAFCLLKPSKPPFCRRGAVFWKYYLASGLIYLLERILRELRGTKLEKKISGSMESFVGKITKVILHPSSVIEIQMQKDLSVELKAGQYIFLNCPAISINEWHPFTLTSAPEEDFYSVHLRVSGDWTSKLAYSLGIDELSTEFEKNDQPVLRQSIKHMSYSSHHLVSGKNNKPHSNRKSLMLKLKNYTLPRLLVDGPFGCASEEVFCHEVAILFGAGIGVTPFASVLKSIWYRHNSPGHISSLQKVYFIWTQRETESFEWFQDLLLAIEEEEILEFSSSNAQPTSVSPYASANLIEFQIYLTKKFTSNQVGNVMINDSEGFQDVITNLKSPTYYGRPNLPSIFGSVAERHPGSDVGVFFCGPNNMGVEIEKCIKNWTKDNPESYSTRFTYKKENF</sequence>
<proteinExistence type="predicted"/>
<dbReference type="GO" id="GO:0006811">
    <property type="term" value="P:monoatomic ion transport"/>
    <property type="evidence" value="ECO:0007669"/>
    <property type="project" value="UniProtKB-KW"/>
</dbReference>
<dbReference type="PRINTS" id="PR00466">
    <property type="entry name" value="GP91PHOX"/>
</dbReference>
<keyword evidence="6" id="KW-0813">Transport</keyword>
<evidence type="ECO:0000256" key="5">
    <source>
        <dbReference type="ARBA" id="ARBA00023002"/>
    </source>
</evidence>
<feature type="transmembrane region" description="Helical" evidence="8">
    <location>
        <begin position="126"/>
        <end position="144"/>
    </location>
</feature>
<dbReference type="SFLD" id="SFLDG01169">
    <property type="entry name" value="NADPH_oxidase_subgroup_(NOX)"/>
    <property type="match status" value="1"/>
</dbReference>
<dbReference type="GO" id="GO:0042554">
    <property type="term" value="P:superoxide anion generation"/>
    <property type="evidence" value="ECO:0007669"/>
    <property type="project" value="TreeGrafter"/>
</dbReference>
<comment type="caution">
    <text evidence="10">The sequence shown here is derived from an EMBL/GenBank/DDBJ whole genome shotgun (WGS) entry which is preliminary data.</text>
</comment>
<evidence type="ECO:0000256" key="6">
    <source>
        <dbReference type="ARBA" id="ARBA00023065"/>
    </source>
</evidence>
<protein>
    <recommendedName>
        <fullName evidence="9">FAD-binding FR-type domain-containing protein</fullName>
    </recommendedName>
</protein>
<evidence type="ECO:0000313" key="11">
    <source>
        <dbReference type="Proteomes" id="UP000245699"/>
    </source>
</evidence>
<organism evidence="10 11">
    <name type="scientific">Furculomyces boomerangus</name>
    <dbReference type="NCBI Taxonomy" id="61424"/>
    <lineage>
        <taxon>Eukaryota</taxon>
        <taxon>Fungi</taxon>
        <taxon>Fungi incertae sedis</taxon>
        <taxon>Zoopagomycota</taxon>
        <taxon>Kickxellomycotina</taxon>
        <taxon>Harpellomycetes</taxon>
        <taxon>Harpellales</taxon>
        <taxon>Harpellaceae</taxon>
        <taxon>Furculomyces</taxon>
    </lineage>
</organism>
<dbReference type="EMBL" id="MBFT01000849">
    <property type="protein sequence ID" value="PVU86767.1"/>
    <property type="molecule type" value="Genomic_DNA"/>
</dbReference>
<name>A0A2T9Y380_9FUNG</name>
<feature type="domain" description="FAD-binding FR-type" evidence="9">
    <location>
        <begin position="278"/>
        <end position="390"/>
    </location>
</feature>
<dbReference type="InterPro" id="IPR000778">
    <property type="entry name" value="Cyt_b245_heavy_chain"/>
</dbReference>
<dbReference type="AlphaFoldDB" id="A0A2T9Y380"/>
<keyword evidence="6" id="KW-0406">Ion transport</keyword>
<dbReference type="STRING" id="61424.A0A2T9Y380"/>
<evidence type="ECO:0000256" key="2">
    <source>
        <dbReference type="ARBA" id="ARBA00022692"/>
    </source>
</evidence>
<dbReference type="SUPFAM" id="SSF52343">
    <property type="entry name" value="Ferredoxin reductase-like, C-terminal NADP-linked domain"/>
    <property type="match status" value="1"/>
</dbReference>
<evidence type="ECO:0000256" key="1">
    <source>
        <dbReference type="ARBA" id="ARBA00004141"/>
    </source>
</evidence>
<keyword evidence="7 8" id="KW-0472">Membrane</keyword>
<evidence type="ECO:0000256" key="8">
    <source>
        <dbReference type="SAM" id="Phobius"/>
    </source>
</evidence>
<dbReference type="InterPro" id="IPR013121">
    <property type="entry name" value="Fe_red_NAD-bd_6"/>
</dbReference>
<dbReference type="PANTHER" id="PTHR11972:SF153">
    <property type="entry name" value="SUPEROXIDE-GENERATING NADPH OXIDASE HEAVY CHAIN SUBUNIT A"/>
    <property type="match status" value="1"/>
</dbReference>
<dbReference type="InterPro" id="IPR050369">
    <property type="entry name" value="RBOH/FRE"/>
</dbReference>
<dbReference type="Pfam" id="PF08022">
    <property type="entry name" value="FAD_binding_8"/>
    <property type="match status" value="1"/>
</dbReference>
<comment type="subcellular location">
    <subcellularLocation>
        <location evidence="1">Membrane</location>
        <topology evidence="1">Multi-pass membrane protein</topology>
    </subcellularLocation>
</comment>
<dbReference type="InterPro" id="IPR017927">
    <property type="entry name" value="FAD-bd_FR_type"/>
</dbReference>
<keyword evidence="3" id="KW-0249">Electron transport</keyword>
<feature type="transmembrane region" description="Helical" evidence="8">
    <location>
        <begin position="209"/>
        <end position="231"/>
    </location>
</feature>
<feature type="transmembrane region" description="Helical" evidence="8">
    <location>
        <begin position="243"/>
        <end position="262"/>
    </location>
</feature>
<dbReference type="InterPro" id="IPR039261">
    <property type="entry name" value="FNR_nucleotide-bd"/>
</dbReference>
<dbReference type="InterPro" id="IPR013130">
    <property type="entry name" value="Fe3_Rdtase_TM_dom"/>
</dbReference>
<reference evidence="10 11" key="1">
    <citation type="journal article" date="2018" name="MBio">
        <title>Comparative Genomics Reveals the Core Gene Toolbox for the Fungus-Insect Symbiosis.</title>
        <authorList>
            <person name="Wang Y."/>
            <person name="Stata M."/>
            <person name="Wang W."/>
            <person name="Stajich J.E."/>
            <person name="White M.M."/>
            <person name="Moncalvo J.M."/>
        </authorList>
    </citation>
    <scope>NUCLEOTIDE SEQUENCE [LARGE SCALE GENOMIC DNA]</scope>
    <source>
        <strain evidence="10 11">AUS-77-4</strain>
    </source>
</reference>
<dbReference type="GO" id="GO:0016175">
    <property type="term" value="F:superoxide-generating NAD(P)H oxidase activity"/>
    <property type="evidence" value="ECO:0007669"/>
    <property type="project" value="TreeGrafter"/>
</dbReference>
<evidence type="ECO:0000256" key="7">
    <source>
        <dbReference type="ARBA" id="ARBA00023136"/>
    </source>
</evidence>
<feature type="transmembrane region" description="Helical" evidence="8">
    <location>
        <begin position="180"/>
        <end position="197"/>
    </location>
</feature>
<evidence type="ECO:0000313" key="10">
    <source>
        <dbReference type="EMBL" id="PVU86767.1"/>
    </source>
</evidence>
<dbReference type="InterPro" id="IPR013112">
    <property type="entry name" value="FAD-bd_8"/>
</dbReference>
<dbReference type="Gene3D" id="2.40.30.10">
    <property type="entry name" value="Translation factors"/>
    <property type="match status" value="1"/>
</dbReference>
<dbReference type="Gene3D" id="3.40.50.80">
    <property type="entry name" value="Nucleotide-binding domain of ferredoxin-NADP reductase (FNR) module"/>
    <property type="match status" value="1"/>
</dbReference>
<dbReference type="InterPro" id="IPR017938">
    <property type="entry name" value="Riboflavin_synthase-like_b-brl"/>
</dbReference>
<keyword evidence="11" id="KW-1185">Reference proteome</keyword>
<dbReference type="Pfam" id="PF01794">
    <property type="entry name" value="Ferric_reduct"/>
    <property type="match status" value="1"/>
</dbReference>
<dbReference type="CDD" id="cd06186">
    <property type="entry name" value="NOX_Duox_like_FAD_NADP"/>
    <property type="match status" value="1"/>
</dbReference>
<dbReference type="OrthoDB" id="167398at2759"/>
<dbReference type="Proteomes" id="UP000245699">
    <property type="component" value="Unassembled WGS sequence"/>
</dbReference>
<keyword evidence="4 8" id="KW-1133">Transmembrane helix</keyword>
<dbReference type="SFLD" id="SFLDG01168">
    <property type="entry name" value="Ferric_reductase_subgroup_(FRE"/>
    <property type="match status" value="1"/>
</dbReference>
<keyword evidence="5" id="KW-0560">Oxidoreductase</keyword>
<dbReference type="Pfam" id="PF08030">
    <property type="entry name" value="NAD_binding_6"/>
    <property type="match status" value="1"/>
</dbReference>
<feature type="transmembrane region" description="Helical" evidence="8">
    <location>
        <begin position="43"/>
        <end position="61"/>
    </location>
</feature>
<evidence type="ECO:0000259" key="9">
    <source>
        <dbReference type="PROSITE" id="PS51384"/>
    </source>
</evidence>
<dbReference type="GO" id="GO:0006952">
    <property type="term" value="P:defense response"/>
    <property type="evidence" value="ECO:0007669"/>
    <property type="project" value="TreeGrafter"/>
</dbReference>
<dbReference type="GO" id="GO:0043020">
    <property type="term" value="C:NADPH oxidase complex"/>
    <property type="evidence" value="ECO:0007669"/>
    <property type="project" value="TreeGrafter"/>
</dbReference>
<dbReference type="SFLD" id="SFLDS00052">
    <property type="entry name" value="Ferric_Reductase_Domain"/>
    <property type="match status" value="1"/>
</dbReference>
<accession>A0A2T9Y380</accession>
<evidence type="ECO:0000256" key="3">
    <source>
        <dbReference type="ARBA" id="ARBA00022982"/>
    </source>
</evidence>
<dbReference type="PROSITE" id="PS51384">
    <property type="entry name" value="FAD_FR"/>
    <property type="match status" value="1"/>
</dbReference>
<feature type="transmembrane region" description="Helical" evidence="8">
    <location>
        <begin position="81"/>
        <end position="106"/>
    </location>
</feature>
<dbReference type="SUPFAM" id="SSF63380">
    <property type="entry name" value="Riboflavin synthase domain-like"/>
    <property type="match status" value="1"/>
</dbReference>